<dbReference type="SUPFAM" id="SSF88713">
    <property type="entry name" value="Glycoside hydrolase/deacetylase"/>
    <property type="match status" value="1"/>
</dbReference>
<dbReference type="NCBIfam" id="NF003814">
    <property type="entry name" value="PRK05406.1-3"/>
    <property type="match status" value="1"/>
</dbReference>
<comment type="function">
    <text evidence="4">Catalyzes the cleavage of 5-oxoproline to form L-glutamate coupled to the hydrolysis of ATP to ADP and inorganic phosphate.</text>
</comment>
<dbReference type="Gene3D" id="3.20.20.370">
    <property type="entry name" value="Glycoside hydrolase/deacetylase"/>
    <property type="match status" value="1"/>
</dbReference>
<dbReference type="HAMAP" id="MF_00691">
    <property type="entry name" value="PxpA"/>
    <property type="match status" value="1"/>
</dbReference>
<protein>
    <recommendedName>
        <fullName evidence="4">5-oxoprolinase subunit A</fullName>
        <shortName evidence="4">5-OPase subunit A</shortName>
        <ecNumber evidence="4">3.5.2.9</ecNumber>
    </recommendedName>
    <alternativeName>
        <fullName evidence="4">5-oxoprolinase (ATP-hydrolyzing) subunit A</fullName>
    </alternativeName>
</protein>
<comment type="subunit">
    <text evidence="4">Forms a complex composed of PxpA, PxpB and PxpC.</text>
</comment>
<dbReference type="InterPro" id="IPR001533">
    <property type="entry name" value="Pterin_deHydtase"/>
</dbReference>
<dbReference type="Gene3D" id="3.30.1360.20">
    <property type="entry name" value="Transcriptional coactivator/pterin dehydratase"/>
    <property type="match status" value="1"/>
</dbReference>
<accession>A0A2T5GCK3</accession>
<name>A0A2T5GCK3_HYDSH</name>
<dbReference type="InterPro" id="IPR005501">
    <property type="entry name" value="LamB/YcsF/PxpA-like"/>
</dbReference>
<dbReference type="AlphaFoldDB" id="A0A2T5GCK3"/>
<dbReference type="NCBIfam" id="NF003816">
    <property type="entry name" value="PRK05406.1-5"/>
    <property type="match status" value="1"/>
</dbReference>
<dbReference type="InterPro" id="IPR011330">
    <property type="entry name" value="Glyco_hydro/deAcase_b/a-brl"/>
</dbReference>
<dbReference type="CDD" id="cd00488">
    <property type="entry name" value="PCD_DCoH"/>
    <property type="match status" value="1"/>
</dbReference>
<comment type="catalytic activity">
    <reaction evidence="4">
        <text>5-oxo-L-proline + ATP + 2 H2O = L-glutamate + ADP + phosphate + H(+)</text>
        <dbReference type="Rhea" id="RHEA:10348"/>
        <dbReference type="ChEBI" id="CHEBI:15377"/>
        <dbReference type="ChEBI" id="CHEBI:15378"/>
        <dbReference type="ChEBI" id="CHEBI:29985"/>
        <dbReference type="ChEBI" id="CHEBI:30616"/>
        <dbReference type="ChEBI" id="CHEBI:43474"/>
        <dbReference type="ChEBI" id="CHEBI:58402"/>
        <dbReference type="ChEBI" id="CHEBI:456216"/>
        <dbReference type="EC" id="3.5.2.9"/>
    </reaction>
</comment>
<keyword evidence="4" id="KW-0547">Nucleotide-binding</keyword>
<dbReference type="NCBIfam" id="NF002017">
    <property type="entry name" value="PRK00823.1-2"/>
    <property type="match status" value="1"/>
</dbReference>
<dbReference type="GO" id="GO:0006729">
    <property type="term" value="P:tetrahydrobiopterin biosynthetic process"/>
    <property type="evidence" value="ECO:0007669"/>
    <property type="project" value="InterPro"/>
</dbReference>
<dbReference type="GO" id="GO:0005524">
    <property type="term" value="F:ATP binding"/>
    <property type="evidence" value="ECO:0007669"/>
    <property type="project" value="UniProtKB-UniRule"/>
</dbReference>
<keyword evidence="4" id="KW-0378">Hydrolase</keyword>
<comment type="catalytic activity">
    <reaction evidence="1">
        <text>(4aS,6R)-4a-hydroxy-L-erythro-5,6,7,8-tetrahydrobiopterin = (6R)-L-erythro-6,7-dihydrobiopterin + H2O</text>
        <dbReference type="Rhea" id="RHEA:11920"/>
        <dbReference type="ChEBI" id="CHEBI:15377"/>
        <dbReference type="ChEBI" id="CHEBI:15642"/>
        <dbReference type="ChEBI" id="CHEBI:43120"/>
        <dbReference type="EC" id="4.2.1.96"/>
    </reaction>
</comment>
<comment type="similarity">
    <text evidence="4">Belongs to the LamB/PxpA family.</text>
</comment>
<dbReference type="GO" id="GO:0008124">
    <property type="term" value="F:4-alpha-hydroxytetrahydrobiopterin dehydratase activity"/>
    <property type="evidence" value="ECO:0007669"/>
    <property type="project" value="UniProtKB-EC"/>
</dbReference>
<evidence type="ECO:0000313" key="6">
    <source>
        <dbReference type="Proteomes" id="UP000244180"/>
    </source>
</evidence>
<dbReference type="EC" id="3.5.2.9" evidence="4"/>
<proteinExistence type="inferred from homology"/>
<dbReference type="SUPFAM" id="SSF55248">
    <property type="entry name" value="PCD-like"/>
    <property type="match status" value="1"/>
</dbReference>
<comment type="similarity">
    <text evidence="2">Belongs to the pterin-4-alpha-carbinolamine dehydratase family.</text>
</comment>
<dbReference type="GO" id="GO:0005975">
    <property type="term" value="P:carbohydrate metabolic process"/>
    <property type="evidence" value="ECO:0007669"/>
    <property type="project" value="InterPro"/>
</dbReference>
<dbReference type="Pfam" id="PF01329">
    <property type="entry name" value="Pterin_4a"/>
    <property type="match status" value="1"/>
</dbReference>
<evidence type="ECO:0000256" key="4">
    <source>
        <dbReference type="HAMAP-Rule" id="MF_00691"/>
    </source>
</evidence>
<dbReference type="InterPro" id="IPR036428">
    <property type="entry name" value="PCD_sf"/>
</dbReference>
<dbReference type="PANTHER" id="PTHR30292:SF0">
    <property type="entry name" value="5-OXOPROLINASE SUBUNIT A"/>
    <property type="match status" value="1"/>
</dbReference>
<evidence type="ECO:0000256" key="3">
    <source>
        <dbReference type="ARBA" id="ARBA00023239"/>
    </source>
</evidence>
<evidence type="ECO:0000313" key="5">
    <source>
        <dbReference type="EMBL" id="PTQ53911.1"/>
    </source>
</evidence>
<organism evidence="5 6">
    <name type="scientific">Hydrogenibacillus schlegelii</name>
    <name type="common">Bacillus schlegelii</name>
    <dbReference type="NCBI Taxonomy" id="1484"/>
    <lineage>
        <taxon>Bacteria</taxon>
        <taxon>Bacillati</taxon>
        <taxon>Bacillota</taxon>
        <taxon>Bacilli</taxon>
        <taxon>Bacillales</taxon>
        <taxon>Bacillales Family X. Incertae Sedis</taxon>
        <taxon>Hydrogenibacillus</taxon>
    </lineage>
</organism>
<dbReference type="GO" id="GO:0017168">
    <property type="term" value="F:5-oxoprolinase (ATP-hydrolyzing) activity"/>
    <property type="evidence" value="ECO:0007669"/>
    <property type="project" value="UniProtKB-UniRule"/>
</dbReference>
<dbReference type="CDD" id="cd10787">
    <property type="entry name" value="LamB_YcsF_like"/>
    <property type="match status" value="1"/>
</dbReference>
<reference evidence="5 6" key="1">
    <citation type="submission" date="2017-08" db="EMBL/GenBank/DDBJ databases">
        <title>Burning lignite coal seam in the remote Altai Mountains harbors a hydrogen-driven thermophilic microbial community.</title>
        <authorList>
            <person name="Kadnikov V.V."/>
            <person name="Mardanov A.V."/>
            <person name="Ivasenko D."/>
            <person name="Beletsky A.V."/>
            <person name="Karnachuk O.V."/>
            <person name="Ravin N.V."/>
        </authorList>
    </citation>
    <scope>NUCLEOTIDE SEQUENCE [LARGE SCALE GENOMIC DNA]</scope>
    <source>
        <strain evidence="5">AL33</strain>
    </source>
</reference>
<evidence type="ECO:0000256" key="2">
    <source>
        <dbReference type="ARBA" id="ARBA00006472"/>
    </source>
</evidence>
<sequence length="355" mass="37986">MRLDEAAIEAELRRRPEWVREDEKWIVRRYRFPSFPAAMAFAQAVGEIAEAAGHHPLIAVDYRAVTLRLSSWQAGGLTALDFDLADRFDAAYRRFVPEERPAERAIDLNADVGEAAGEAAALELELLSHLSSVNVACGFHAGDPDGMVRTVRAALAAGVAVGAHPGLPDRFGFGRRWMDLAPAEIEAIVLYQLGALAALVRAEGGRLAHVKPHGALYNRAADDPAVAAAIVRSVLKFDAGLFLYALAGSALERAAREAGLRVVREGFADRAYTADGRLLSRRDPRAVHRDPIRIRAQALHLAAGEAFPSAEGTPVRVAVDSICLHGDTPEAVAHARAVRATLEAAGFAVRPPGGG</sequence>
<dbReference type="EMBL" id="PEBV01000008">
    <property type="protein sequence ID" value="PTQ53911.1"/>
    <property type="molecule type" value="Genomic_DNA"/>
</dbReference>
<keyword evidence="3" id="KW-0456">Lyase</keyword>
<dbReference type="Proteomes" id="UP000244180">
    <property type="component" value="Unassembled WGS sequence"/>
</dbReference>
<keyword evidence="4" id="KW-0067">ATP-binding</keyword>
<dbReference type="Pfam" id="PF03746">
    <property type="entry name" value="LamB_YcsF"/>
    <property type="match status" value="1"/>
</dbReference>
<dbReference type="RefSeq" id="WP_338066071.1">
    <property type="nucleotide sequence ID" value="NZ_PEBV01000008.1"/>
</dbReference>
<comment type="caution">
    <text evidence="5">The sequence shown here is derived from an EMBL/GenBank/DDBJ whole genome shotgun (WGS) entry which is preliminary data.</text>
</comment>
<evidence type="ECO:0000256" key="1">
    <source>
        <dbReference type="ARBA" id="ARBA00001554"/>
    </source>
</evidence>
<dbReference type="PANTHER" id="PTHR30292">
    <property type="entry name" value="UNCHARACTERIZED PROTEIN YBGL-RELATED"/>
    <property type="match status" value="1"/>
</dbReference>
<gene>
    <name evidence="4" type="primary">pxpA</name>
    <name evidence="5" type="ORF">HSCHL_1064</name>
</gene>